<evidence type="ECO:0000256" key="2">
    <source>
        <dbReference type="SAM" id="Phobius"/>
    </source>
</evidence>
<dbReference type="OrthoDB" id="40561at2759"/>
<feature type="compositionally biased region" description="Basic and acidic residues" evidence="1">
    <location>
        <begin position="137"/>
        <end position="150"/>
    </location>
</feature>
<evidence type="ECO:0000313" key="4">
    <source>
        <dbReference type="Proteomes" id="UP000291116"/>
    </source>
</evidence>
<evidence type="ECO:0000313" key="3">
    <source>
        <dbReference type="EMBL" id="VEU35734.1"/>
    </source>
</evidence>
<keyword evidence="2" id="KW-0812">Transmembrane</keyword>
<organism evidence="3 4">
    <name type="scientific">Pseudo-nitzschia multistriata</name>
    <dbReference type="NCBI Taxonomy" id="183589"/>
    <lineage>
        <taxon>Eukaryota</taxon>
        <taxon>Sar</taxon>
        <taxon>Stramenopiles</taxon>
        <taxon>Ochrophyta</taxon>
        <taxon>Bacillariophyta</taxon>
        <taxon>Bacillariophyceae</taxon>
        <taxon>Bacillariophycidae</taxon>
        <taxon>Bacillariales</taxon>
        <taxon>Bacillariaceae</taxon>
        <taxon>Pseudo-nitzschia</taxon>
    </lineage>
</organism>
<dbReference type="InterPro" id="IPR006461">
    <property type="entry name" value="PLAC_motif_containing"/>
</dbReference>
<dbReference type="EMBL" id="CAACVS010000067">
    <property type="protein sequence ID" value="VEU35734.1"/>
    <property type="molecule type" value="Genomic_DNA"/>
</dbReference>
<keyword evidence="2" id="KW-0472">Membrane</keyword>
<feature type="region of interest" description="Disordered" evidence="1">
    <location>
        <begin position="1"/>
        <end position="54"/>
    </location>
</feature>
<feature type="compositionally biased region" description="Basic and acidic residues" evidence="1">
    <location>
        <begin position="101"/>
        <end position="111"/>
    </location>
</feature>
<dbReference type="Pfam" id="PF04749">
    <property type="entry name" value="PLAC8"/>
    <property type="match status" value="1"/>
</dbReference>
<protein>
    <recommendedName>
        <fullName evidence="5">PLAC8 family protein</fullName>
    </recommendedName>
</protein>
<dbReference type="Proteomes" id="UP000291116">
    <property type="component" value="Unassembled WGS sequence"/>
</dbReference>
<feature type="region of interest" description="Disordered" evidence="1">
    <location>
        <begin position="101"/>
        <end position="176"/>
    </location>
</feature>
<dbReference type="AlphaFoldDB" id="A0A448Z161"/>
<feature type="transmembrane region" description="Helical" evidence="2">
    <location>
        <begin position="301"/>
        <end position="334"/>
    </location>
</feature>
<evidence type="ECO:0008006" key="5">
    <source>
        <dbReference type="Google" id="ProtNLM"/>
    </source>
</evidence>
<gene>
    <name evidence="3" type="ORF">PSNMU_V1.4_AUG-EV-PASAV3_0024800</name>
</gene>
<reference evidence="3 4" key="1">
    <citation type="submission" date="2019-01" db="EMBL/GenBank/DDBJ databases">
        <authorList>
            <person name="Ferrante I. M."/>
        </authorList>
    </citation>
    <scope>NUCLEOTIDE SEQUENCE [LARGE SCALE GENOMIC DNA]</scope>
    <source>
        <strain evidence="3 4">B856</strain>
    </source>
</reference>
<sequence length="404" mass="45953">MDNRPSLETSYVGGGYLNNSGRHHGAYPPDSPSAYSQLTTATRRDEEEEEDPDAPIIIRVVAPATLPEGYTIDVLYNDEPHTVDIPRGGVREGEEFETVIDPKRKYREQHSTRRMTQMDQLAEEEEDTFSRRNNAYSRDESQRDQRRDSQRSGNSVQQRHTSKLHSAKLYNDDGSVFTNDTMNKTKDIEQSSTFPASLSGDEETMMEKTHIQNKQLAIVENKGDDAEGENKDKVWYDKNGTPHGKWRTRLFSCCDVLTQSTFWMGLICAPVLMAQLITRMGLTWNGREGPPEETSLSYNRIVLGLVFIMSLYWIPVFGTICVSIYYLVVVVYIGSQVRRFMRQKYSIPSTLPTRCGNRIDDACMMFWCGCCSSIQMARHTHDDKDYPGHACTTTGLEFNAPSVV</sequence>
<keyword evidence="4" id="KW-1185">Reference proteome</keyword>
<accession>A0A448Z161</accession>
<proteinExistence type="predicted"/>
<name>A0A448Z161_9STRA</name>
<evidence type="ECO:0000256" key="1">
    <source>
        <dbReference type="SAM" id="MobiDB-lite"/>
    </source>
</evidence>
<keyword evidence="2" id="KW-1133">Transmembrane helix</keyword>